<evidence type="ECO:0000313" key="2">
    <source>
        <dbReference type="EMBL" id="MBT8798126.1"/>
    </source>
</evidence>
<comment type="caution">
    <text evidence="2">The sequence shown here is derived from an EMBL/GenBank/DDBJ whole genome shotgun (WGS) entry which is preliminary data.</text>
</comment>
<feature type="transmembrane region" description="Helical" evidence="1">
    <location>
        <begin position="145"/>
        <end position="168"/>
    </location>
</feature>
<evidence type="ECO:0000313" key="3">
    <source>
        <dbReference type="Proteomes" id="UP000740605"/>
    </source>
</evidence>
<dbReference type="PANTHER" id="PTHR37305:SF1">
    <property type="entry name" value="MEMBRANE PROTEIN"/>
    <property type="match status" value="1"/>
</dbReference>
<evidence type="ECO:0000256" key="1">
    <source>
        <dbReference type="SAM" id="Phobius"/>
    </source>
</evidence>
<keyword evidence="1" id="KW-1133">Transmembrane helix</keyword>
<accession>A0ABS5XW05</accession>
<protein>
    <submittedName>
        <fullName evidence="2">ABC transporter permease</fullName>
    </submittedName>
</protein>
<feature type="transmembrane region" description="Helical" evidence="1">
    <location>
        <begin position="230"/>
        <end position="253"/>
    </location>
</feature>
<name>A0ABS5XW05_9MICO</name>
<proteinExistence type="predicted"/>
<feature type="transmembrane region" description="Helical" evidence="1">
    <location>
        <begin position="103"/>
        <end position="125"/>
    </location>
</feature>
<feature type="transmembrane region" description="Helical" evidence="1">
    <location>
        <begin position="21"/>
        <end position="43"/>
    </location>
</feature>
<feature type="transmembrane region" description="Helical" evidence="1">
    <location>
        <begin position="175"/>
        <end position="202"/>
    </location>
</feature>
<keyword evidence="1" id="KW-0812">Transmembrane</keyword>
<keyword evidence="1" id="KW-0472">Membrane</keyword>
<dbReference type="PANTHER" id="PTHR37305">
    <property type="entry name" value="INTEGRAL MEMBRANE PROTEIN-RELATED"/>
    <property type="match status" value="1"/>
</dbReference>
<reference evidence="2 3" key="1">
    <citation type="submission" date="2021-03" db="EMBL/GenBank/DDBJ databases">
        <title>Microbacterium pauli sp. nov., isolated from microfiltered milk.</title>
        <authorList>
            <person name="Bellassi P."/>
            <person name="Fontana A."/>
            <person name="Callegari M.L."/>
            <person name="Lorenzo M."/>
            <person name="Cappa F."/>
        </authorList>
    </citation>
    <scope>NUCLEOTIDE SEQUENCE [LARGE SCALE GENOMIC DNA]</scope>
    <source>
        <strain evidence="2 3">DSM 18909</strain>
    </source>
</reference>
<dbReference type="EMBL" id="JAFLHG010000006">
    <property type="protein sequence ID" value="MBT8798126.1"/>
    <property type="molecule type" value="Genomic_DNA"/>
</dbReference>
<gene>
    <name evidence="2" type="ORF">J0P97_08585</name>
</gene>
<dbReference type="Proteomes" id="UP000740605">
    <property type="component" value="Unassembled WGS sequence"/>
</dbReference>
<keyword evidence="3" id="KW-1185">Reference proteome</keyword>
<organism evidence="2 3">
    <name type="scientific">Microbacterium flavum</name>
    <dbReference type="NCBI Taxonomy" id="415216"/>
    <lineage>
        <taxon>Bacteria</taxon>
        <taxon>Bacillati</taxon>
        <taxon>Actinomycetota</taxon>
        <taxon>Actinomycetes</taxon>
        <taxon>Micrococcales</taxon>
        <taxon>Microbacteriaceae</taxon>
        <taxon>Microbacterium</taxon>
    </lineage>
</organism>
<feature type="transmembrane region" description="Helical" evidence="1">
    <location>
        <begin position="63"/>
        <end position="82"/>
    </location>
</feature>
<sequence length="258" mass="26360">MTFPRVVRSEWIKFTTLRSTWWSIAITAVLTIGIALLITGAIAGSGGPAGFSAITAVTSPVQFTMLLAGILGAIAITGEYGTGMIRSTLAAVPVRGMALLAKAVVVAGAMFIASFVIFLAAALAITPLLTAEQSFDWGSPRGTWLPLLAASASMAVFALIGLSFGFLLRSGAGAIAVTVGVLFVLPIVASFFVMAGPGWQWIVTAGDYLPMTAANQLIFASTSSGPDAPAALPAALALAGWSVGGLLAAWTVLRTRDA</sequence>